<feature type="compositionally biased region" description="Low complexity" evidence="1">
    <location>
        <begin position="317"/>
        <end position="333"/>
    </location>
</feature>
<organism evidence="2 3">
    <name type="scientific">Nocardioides endophyticus</name>
    <dbReference type="NCBI Taxonomy" id="1353775"/>
    <lineage>
        <taxon>Bacteria</taxon>
        <taxon>Bacillati</taxon>
        <taxon>Actinomycetota</taxon>
        <taxon>Actinomycetes</taxon>
        <taxon>Propionibacteriales</taxon>
        <taxon>Nocardioidaceae</taxon>
        <taxon>Nocardioides</taxon>
    </lineage>
</organism>
<evidence type="ECO:0000313" key="3">
    <source>
        <dbReference type="Proteomes" id="UP001499882"/>
    </source>
</evidence>
<protein>
    <recommendedName>
        <fullName evidence="4">DUF222 domain-containing protein</fullName>
    </recommendedName>
</protein>
<keyword evidence="3" id="KW-1185">Reference proteome</keyword>
<comment type="caution">
    <text evidence="2">The sequence shown here is derived from an EMBL/GenBank/DDBJ whole genome shotgun (WGS) entry which is preliminary data.</text>
</comment>
<gene>
    <name evidence="2" type="ORF">GCM10023350_35960</name>
</gene>
<name>A0ABP8Z6C5_9ACTN</name>
<evidence type="ECO:0008006" key="4">
    <source>
        <dbReference type="Google" id="ProtNLM"/>
    </source>
</evidence>
<evidence type="ECO:0000313" key="2">
    <source>
        <dbReference type="EMBL" id="GAA4747852.1"/>
    </source>
</evidence>
<feature type="compositionally biased region" description="Basic residues" evidence="1">
    <location>
        <begin position="307"/>
        <end position="316"/>
    </location>
</feature>
<reference evidence="3" key="1">
    <citation type="journal article" date="2019" name="Int. J. Syst. Evol. Microbiol.">
        <title>The Global Catalogue of Microorganisms (GCM) 10K type strain sequencing project: providing services to taxonomists for standard genome sequencing and annotation.</title>
        <authorList>
            <consortium name="The Broad Institute Genomics Platform"/>
            <consortium name="The Broad Institute Genome Sequencing Center for Infectious Disease"/>
            <person name="Wu L."/>
            <person name="Ma J."/>
        </authorList>
    </citation>
    <scope>NUCLEOTIDE SEQUENCE [LARGE SCALE GENOMIC DNA]</scope>
    <source>
        <strain evidence="3">JCM 18532</strain>
    </source>
</reference>
<feature type="region of interest" description="Disordered" evidence="1">
    <location>
        <begin position="289"/>
        <end position="340"/>
    </location>
</feature>
<sequence>MGLAMHLGFDDLDSPLMRAVCGSWARWCTDDPELAVVETLTELPEWTRHACGEEKDAVLSKLAGLTAYDRDAAVALAWLLLPGATRVAAELSDLHPEIDDLVAGQLWIEVSGAHRLRPRRVAATILARTRREVAAELGVGDLAKRRDRVWAEAVRIEKDENLLVVADGHESLDDLFDQITDLMIDAMEAKAINAFDAWLLCTLAQLAARLGAAGHRGRMGLTTPAVVDELSDIVHLSPRAIRRRTTTALDRLAEYVEVRQSPERLAVWRAQHPSCVVTPAEEMQLVLGSGSSATASPRRPVAGQRRSPCRPRRRSRGPGAASRRTCARTATSRDGLRVRR</sequence>
<dbReference type="EMBL" id="BAABKN010000023">
    <property type="protein sequence ID" value="GAA4747852.1"/>
    <property type="molecule type" value="Genomic_DNA"/>
</dbReference>
<proteinExistence type="predicted"/>
<evidence type="ECO:0000256" key="1">
    <source>
        <dbReference type="SAM" id="MobiDB-lite"/>
    </source>
</evidence>
<dbReference type="Proteomes" id="UP001499882">
    <property type="component" value="Unassembled WGS sequence"/>
</dbReference>
<accession>A0ABP8Z6C5</accession>